<dbReference type="Proteomes" id="UP000326953">
    <property type="component" value="Unassembled WGS sequence"/>
</dbReference>
<protein>
    <submittedName>
        <fullName evidence="1">Uncharacterized protein</fullName>
    </submittedName>
</protein>
<dbReference type="RefSeq" id="WP_150712692.1">
    <property type="nucleotide sequence ID" value="NZ_CABVHK010000015.1"/>
</dbReference>
<dbReference type="AlphaFoldDB" id="A0A5E6VWN0"/>
<proteinExistence type="predicted"/>
<gene>
    <name evidence="1" type="ORF">PS662_04346</name>
</gene>
<organism evidence="1 2">
    <name type="scientific">Pseudomonas fluorescens</name>
    <dbReference type="NCBI Taxonomy" id="294"/>
    <lineage>
        <taxon>Bacteria</taxon>
        <taxon>Pseudomonadati</taxon>
        <taxon>Pseudomonadota</taxon>
        <taxon>Gammaproteobacteria</taxon>
        <taxon>Pseudomonadales</taxon>
        <taxon>Pseudomonadaceae</taxon>
        <taxon>Pseudomonas</taxon>
    </lineage>
</organism>
<evidence type="ECO:0000313" key="2">
    <source>
        <dbReference type="Proteomes" id="UP000326953"/>
    </source>
</evidence>
<evidence type="ECO:0000313" key="1">
    <source>
        <dbReference type="EMBL" id="VVN20584.1"/>
    </source>
</evidence>
<dbReference type="EMBL" id="CABVHK010000015">
    <property type="protein sequence ID" value="VVN20584.1"/>
    <property type="molecule type" value="Genomic_DNA"/>
</dbReference>
<name>A0A5E6VWN0_PSEFL</name>
<dbReference type="OrthoDB" id="8961589at2"/>
<sequence>MGLDITAYSKLVEAPDADRDSDGELVDYDNHTTFYSNEDFPGRTEGLTEGMAYRTDGECSGLSTGYGTYSAWREDLAKLAGYPAEMREQYGSQVESHCVSCWGGGEGPFAEQINFSDCEGTIGPVVSAKLAKDYAEFAERAEAVGGYFWEKYQEWRVAFDLAADNGAVVFH</sequence>
<reference evidence="1 2" key="1">
    <citation type="submission" date="2019-09" db="EMBL/GenBank/DDBJ databases">
        <authorList>
            <person name="Chandra G."/>
            <person name="Truman W A."/>
        </authorList>
    </citation>
    <scope>NUCLEOTIDE SEQUENCE [LARGE SCALE GENOMIC DNA]</scope>
    <source>
        <strain evidence="1">PS662</strain>
    </source>
</reference>
<accession>A0A5E6VWN0</accession>